<evidence type="ECO:0000259" key="5">
    <source>
        <dbReference type="PROSITE" id="PS50075"/>
    </source>
</evidence>
<dbReference type="Proteomes" id="UP001501866">
    <property type="component" value="Unassembled WGS sequence"/>
</dbReference>
<dbReference type="InterPro" id="IPR001031">
    <property type="entry name" value="Thioesterase"/>
</dbReference>
<dbReference type="Gene3D" id="3.40.50.1820">
    <property type="entry name" value="alpha/beta hydrolase"/>
    <property type="match status" value="1"/>
</dbReference>
<dbReference type="SUPFAM" id="SSF56801">
    <property type="entry name" value="Acetyl-CoA synthetase-like"/>
    <property type="match status" value="1"/>
</dbReference>
<keyword evidence="7" id="KW-1185">Reference proteome</keyword>
<protein>
    <recommendedName>
        <fullName evidence="5">Carrier domain-containing protein</fullName>
    </recommendedName>
</protein>
<comment type="caution">
    <text evidence="6">The sequence shown here is derived from an EMBL/GenBank/DDBJ whole genome shotgun (WGS) entry which is preliminary data.</text>
</comment>
<evidence type="ECO:0000313" key="7">
    <source>
        <dbReference type="Proteomes" id="UP001501866"/>
    </source>
</evidence>
<dbReference type="InterPro" id="IPR020802">
    <property type="entry name" value="TesA-like"/>
</dbReference>
<dbReference type="Pfam" id="PF13193">
    <property type="entry name" value="AMP-binding_C"/>
    <property type="match status" value="1"/>
</dbReference>
<evidence type="ECO:0000256" key="3">
    <source>
        <dbReference type="ARBA" id="ARBA00022553"/>
    </source>
</evidence>
<dbReference type="SUPFAM" id="SSF52777">
    <property type="entry name" value="CoA-dependent acyltransferases"/>
    <property type="match status" value="2"/>
</dbReference>
<dbReference type="Gene3D" id="3.30.300.30">
    <property type="match status" value="1"/>
</dbReference>
<dbReference type="RefSeq" id="WP_182730465.1">
    <property type="nucleotide sequence ID" value="NZ_BAAAUH010000021.1"/>
</dbReference>
<dbReference type="CDD" id="cd19531">
    <property type="entry name" value="LCL_NRPS-like"/>
    <property type="match status" value="1"/>
</dbReference>
<dbReference type="Pfam" id="PF00975">
    <property type="entry name" value="Thioesterase"/>
    <property type="match status" value="1"/>
</dbReference>
<dbReference type="Pfam" id="PF00501">
    <property type="entry name" value="AMP-binding"/>
    <property type="match status" value="1"/>
</dbReference>
<organism evidence="6 7">
    <name type="scientific">Streptomyces virens</name>
    <dbReference type="NCBI Taxonomy" id="285572"/>
    <lineage>
        <taxon>Bacteria</taxon>
        <taxon>Bacillati</taxon>
        <taxon>Actinomycetota</taxon>
        <taxon>Actinomycetes</taxon>
        <taxon>Kitasatosporales</taxon>
        <taxon>Streptomycetaceae</taxon>
        <taxon>Streptomyces</taxon>
    </lineage>
</organism>
<feature type="domain" description="Carrier" evidence="5">
    <location>
        <begin position="1020"/>
        <end position="1097"/>
    </location>
</feature>
<dbReference type="CDD" id="cd17643">
    <property type="entry name" value="A_NRPS_Cytc1-like"/>
    <property type="match status" value="1"/>
</dbReference>
<dbReference type="PROSITE" id="PS00455">
    <property type="entry name" value="AMP_BINDING"/>
    <property type="match status" value="1"/>
</dbReference>
<dbReference type="InterPro" id="IPR023213">
    <property type="entry name" value="CAT-like_dom_sf"/>
</dbReference>
<dbReference type="SMART" id="SM00823">
    <property type="entry name" value="PKS_PP"/>
    <property type="match status" value="1"/>
</dbReference>
<evidence type="ECO:0000256" key="1">
    <source>
        <dbReference type="ARBA" id="ARBA00001957"/>
    </source>
</evidence>
<evidence type="ECO:0000256" key="2">
    <source>
        <dbReference type="ARBA" id="ARBA00022450"/>
    </source>
</evidence>
<dbReference type="InterPro" id="IPR000873">
    <property type="entry name" value="AMP-dep_synth/lig_dom"/>
</dbReference>
<dbReference type="Gene3D" id="3.30.559.10">
    <property type="entry name" value="Chloramphenicol acetyltransferase-like domain"/>
    <property type="match status" value="1"/>
</dbReference>
<dbReference type="Pfam" id="PF00550">
    <property type="entry name" value="PP-binding"/>
    <property type="match status" value="1"/>
</dbReference>
<sequence>MPAAQDDAQGAMDAPPAETEDVLVFPASFTQSRLWFMDRLAPGGAVYNVPLVIGLSGPLDAALLADCLTALARRHEVLRTTFAEGEDGPLQIVRPAPAVRLEVRDVTADEAERAAADEAARPFDLTTGPLLRALLLRTGPAEHLLVVTFHHTVCDGWSLGVFCRELGTLYQAHVLGLASPLPDLAIQYADYAVWQRERLESASLDGHLAHWRERLADAPALLTLPTDRPRPAVATHRGAEVPLTVSETAASKLRDLARAGRCTPFMLLLAAWQVTLARWSGQSDVCVGSPVAGRDRPELEPLIGYFANTVVLRARPAADMTFRGLLDRTRRTVLADLAHQDVPFERLVEELRPDRDLGHHPLFQAAFVLQNAEPARLHLPGLRCTVGEPAARTAKFDLTLALEDTGDGGFTGVLEYATDLFDAGTAASLAESFLLLLEHAVTEPDTALSDLRLVAEDHRADPVAPHPRARTGAPAGPAGPATLTGLFERQAARTPDATAVVAGTDRLSYAELDRRANRLARRLLRSGAGPDRLVALALPRSTELIVAILGVLKAGAAYLPVDPTAPAERVRHIMTDAAPSCVLTTAETAARLFPDGTTTVLLTDPAAPAPGDHTVTDRAAPATTTGAPPPGDHALTDAERGAAQHPDHLAYVIYTSGSTGRPKGVAVAHRQVVRLLTAAAEDFGFGADDTWSLFHSCAFDFSVWEIWGPLAHGGTLAVVPARVTRSPREFLGFLLTHRVTVLNQTPSAFRELTAEVMARPEPPHLALRTVVLGGEALAVDDLAPWFDRFGDRCPDMVNMYGITETTVHVTHRRIRRADVDGPVRSPVGHALADLRLHLLDAHGRPVPRGAAGELHVGGPGVARGYLHRPALTAERFVPDPFGPPGARLYRSGDLCRWRADGELEYLGRGDQQVKIRGFRIEPGEIEAALAEHPRVSRAAVLARTDPAGDPCLVGYVVPTAEGPPDAVSLRAHLGALLPSYMVPGAYVVVPALPLTGNGKLDRAALPAPTAAQRAAAAYEPPRGDSERLLAEMWSEVLGVPVERIGADDDFFDLGGHSFAALRLIGRMESTWDVTVPTATVFSAPTLRALAAWLDERPPAPAPSPLVPLRATGELPPLFLVHPVGGHVLCYASLAAALPPGRPVHALVARGMREGERPAARIEDMAADYLDAIAEAGHDGPLLLGGWSLGGVVAFEMARQAALRDGRTPPVVLIDSHAPGRYGPAGAARNEAELIADFAADWERSTGTRLAVPAATTAQECRTRLLDGARTAGLLDAEDGPAHLARLLDLYGANRAALERYRPDGPHHGRLLVLSAAGTGTDGDADRGWRHWTTGPVDVRPVPGDHYSLLREPNLTRIAAELRPFLDGSPT</sequence>
<proteinExistence type="predicted"/>
<gene>
    <name evidence="6" type="ORF">GCM10010451_32120</name>
</gene>
<keyword evidence="3" id="KW-0597">Phosphoprotein</keyword>
<evidence type="ECO:0000256" key="4">
    <source>
        <dbReference type="SAM" id="MobiDB-lite"/>
    </source>
</evidence>
<dbReference type="InterPro" id="IPR045851">
    <property type="entry name" value="AMP-bd_C_sf"/>
</dbReference>
<dbReference type="Pfam" id="PF00668">
    <property type="entry name" value="Condensation"/>
    <property type="match status" value="1"/>
</dbReference>
<dbReference type="InterPro" id="IPR001242">
    <property type="entry name" value="Condensation_dom"/>
</dbReference>
<accession>A0ABP6PJW6</accession>
<name>A0ABP6PJW6_9ACTN</name>
<dbReference type="InterPro" id="IPR009081">
    <property type="entry name" value="PP-bd_ACP"/>
</dbReference>
<dbReference type="PANTHER" id="PTHR45527">
    <property type="entry name" value="NONRIBOSOMAL PEPTIDE SYNTHETASE"/>
    <property type="match status" value="1"/>
</dbReference>
<evidence type="ECO:0000313" key="6">
    <source>
        <dbReference type="EMBL" id="GAA3180538.1"/>
    </source>
</evidence>
<dbReference type="Gene3D" id="3.30.559.30">
    <property type="entry name" value="Nonribosomal peptide synthetase, condensation domain"/>
    <property type="match status" value="1"/>
</dbReference>
<dbReference type="InterPro" id="IPR020845">
    <property type="entry name" value="AMP-binding_CS"/>
</dbReference>
<dbReference type="Gene3D" id="3.40.50.12780">
    <property type="entry name" value="N-terminal domain of ligase-like"/>
    <property type="match status" value="1"/>
</dbReference>
<dbReference type="InterPro" id="IPR029058">
    <property type="entry name" value="AB_hydrolase_fold"/>
</dbReference>
<dbReference type="SUPFAM" id="SSF47336">
    <property type="entry name" value="ACP-like"/>
    <property type="match status" value="1"/>
</dbReference>
<dbReference type="SUPFAM" id="SSF53474">
    <property type="entry name" value="alpha/beta-Hydrolases"/>
    <property type="match status" value="1"/>
</dbReference>
<feature type="region of interest" description="Disordered" evidence="4">
    <location>
        <begin position="604"/>
        <end position="633"/>
    </location>
</feature>
<dbReference type="PROSITE" id="PS50075">
    <property type="entry name" value="CARRIER"/>
    <property type="match status" value="1"/>
</dbReference>
<dbReference type="InterPro" id="IPR025110">
    <property type="entry name" value="AMP-bd_C"/>
</dbReference>
<dbReference type="PANTHER" id="PTHR45527:SF1">
    <property type="entry name" value="FATTY ACID SYNTHASE"/>
    <property type="match status" value="1"/>
</dbReference>
<dbReference type="Gene3D" id="1.10.1200.10">
    <property type="entry name" value="ACP-like"/>
    <property type="match status" value="1"/>
</dbReference>
<dbReference type="NCBIfam" id="TIGR01733">
    <property type="entry name" value="AA-adenyl-dom"/>
    <property type="match status" value="1"/>
</dbReference>
<dbReference type="EMBL" id="BAAAUH010000021">
    <property type="protein sequence ID" value="GAA3180538.1"/>
    <property type="molecule type" value="Genomic_DNA"/>
</dbReference>
<dbReference type="InterPro" id="IPR036736">
    <property type="entry name" value="ACP-like_sf"/>
</dbReference>
<keyword evidence="2" id="KW-0596">Phosphopantetheine</keyword>
<reference evidence="7" key="1">
    <citation type="journal article" date="2019" name="Int. J. Syst. Evol. Microbiol.">
        <title>The Global Catalogue of Microorganisms (GCM) 10K type strain sequencing project: providing services to taxonomists for standard genome sequencing and annotation.</title>
        <authorList>
            <consortium name="The Broad Institute Genomics Platform"/>
            <consortium name="The Broad Institute Genome Sequencing Center for Infectious Disease"/>
            <person name="Wu L."/>
            <person name="Ma J."/>
        </authorList>
    </citation>
    <scope>NUCLEOTIDE SEQUENCE [LARGE SCALE GENOMIC DNA]</scope>
    <source>
        <strain evidence="7">JCM 9095</strain>
    </source>
</reference>
<dbReference type="InterPro" id="IPR020806">
    <property type="entry name" value="PKS_PP-bd"/>
</dbReference>
<dbReference type="SMART" id="SM00824">
    <property type="entry name" value="PKS_TE"/>
    <property type="match status" value="1"/>
</dbReference>
<dbReference type="InterPro" id="IPR010071">
    <property type="entry name" value="AA_adenyl_dom"/>
</dbReference>
<dbReference type="InterPro" id="IPR042099">
    <property type="entry name" value="ANL_N_sf"/>
</dbReference>
<comment type="cofactor">
    <cofactor evidence="1">
        <name>pantetheine 4'-phosphate</name>
        <dbReference type="ChEBI" id="CHEBI:47942"/>
    </cofactor>
</comment>